<keyword evidence="2" id="KW-1133">Transmembrane helix</keyword>
<dbReference type="Proteomes" id="UP001054945">
    <property type="component" value="Unassembled WGS sequence"/>
</dbReference>
<evidence type="ECO:0000313" key="4">
    <source>
        <dbReference type="Proteomes" id="UP001054945"/>
    </source>
</evidence>
<sequence length="73" mass="7697">MPSFNKTGVLGPMGAKEHRKPGLTDSLTTGMGFIFGSSICILGQARKKDVVANHLIGGALAGSIWGLKCFMQF</sequence>
<protein>
    <recommendedName>
        <fullName evidence="5">Mitochondrial import inner membrane translocase subunit TIM22</fullName>
    </recommendedName>
</protein>
<proteinExistence type="predicted"/>
<name>A0AAV4T967_CAEEX</name>
<dbReference type="AlphaFoldDB" id="A0AAV4T967"/>
<keyword evidence="2" id="KW-0812">Transmembrane</keyword>
<evidence type="ECO:0000256" key="2">
    <source>
        <dbReference type="SAM" id="Phobius"/>
    </source>
</evidence>
<feature type="region of interest" description="Disordered" evidence="1">
    <location>
        <begin position="1"/>
        <end position="23"/>
    </location>
</feature>
<evidence type="ECO:0000256" key="1">
    <source>
        <dbReference type="SAM" id="MobiDB-lite"/>
    </source>
</evidence>
<feature type="transmembrane region" description="Helical" evidence="2">
    <location>
        <begin position="51"/>
        <end position="71"/>
    </location>
</feature>
<accession>A0AAV4T967</accession>
<feature type="transmembrane region" description="Helical" evidence="2">
    <location>
        <begin position="26"/>
        <end position="45"/>
    </location>
</feature>
<keyword evidence="2" id="KW-0472">Membrane</keyword>
<dbReference type="EMBL" id="BPLR01010934">
    <property type="protein sequence ID" value="GIY43123.1"/>
    <property type="molecule type" value="Genomic_DNA"/>
</dbReference>
<organism evidence="3 4">
    <name type="scientific">Caerostris extrusa</name>
    <name type="common">Bark spider</name>
    <name type="synonym">Caerostris bankana</name>
    <dbReference type="NCBI Taxonomy" id="172846"/>
    <lineage>
        <taxon>Eukaryota</taxon>
        <taxon>Metazoa</taxon>
        <taxon>Ecdysozoa</taxon>
        <taxon>Arthropoda</taxon>
        <taxon>Chelicerata</taxon>
        <taxon>Arachnida</taxon>
        <taxon>Araneae</taxon>
        <taxon>Araneomorphae</taxon>
        <taxon>Entelegynae</taxon>
        <taxon>Araneoidea</taxon>
        <taxon>Araneidae</taxon>
        <taxon>Caerostris</taxon>
    </lineage>
</organism>
<gene>
    <name evidence="3" type="ORF">CEXT_647011</name>
</gene>
<keyword evidence="4" id="KW-1185">Reference proteome</keyword>
<evidence type="ECO:0000313" key="3">
    <source>
        <dbReference type="EMBL" id="GIY43123.1"/>
    </source>
</evidence>
<comment type="caution">
    <text evidence="3">The sequence shown here is derived from an EMBL/GenBank/DDBJ whole genome shotgun (WGS) entry which is preliminary data.</text>
</comment>
<evidence type="ECO:0008006" key="5">
    <source>
        <dbReference type="Google" id="ProtNLM"/>
    </source>
</evidence>
<reference evidence="3 4" key="1">
    <citation type="submission" date="2021-06" db="EMBL/GenBank/DDBJ databases">
        <title>Caerostris extrusa draft genome.</title>
        <authorList>
            <person name="Kono N."/>
            <person name="Arakawa K."/>
        </authorList>
    </citation>
    <scope>NUCLEOTIDE SEQUENCE [LARGE SCALE GENOMIC DNA]</scope>
</reference>